<evidence type="ECO:0000259" key="6">
    <source>
        <dbReference type="PROSITE" id="PS51898"/>
    </source>
</evidence>
<dbReference type="PROSITE" id="PS51898">
    <property type="entry name" value="TYR_RECOMBINASE"/>
    <property type="match status" value="1"/>
</dbReference>
<evidence type="ECO:0000256" key="4">
    <source>
        <dbReference type="ARBA" id="ARBA00023172"/>
    </source>
</evidence>
<dbReference type="InterPro" id="IPR050090">
    <property type="entry name" value="Tyrosine_recombinase_XerCD"/>
</dbReference>
<dbReference type="InterPro" id="IPR010998">
    <property type="entry name" value="Integrase_recombinase_N"/>
</dbReference>
<evidence type="ECO:0000256" key="1">
    <source>
        <dbReference type="ARBA" id="ARBA00008857"/>
    </source>
</evidence>
<dbReference type="InterPro" id="IPR004107">
    <property type="entry name" value="Integrase_SAM-like_N"/>
</dbReference>
<evidence type="ECO:0000313" key="7">
    <source>
        <dbReference type="EMBL" id="MCP1374188.1"/>
    </source>
</evidence>
<dbReference type="InterPro" id="IPR002104">
    <property type="entry name" value="Integrase_catalytic"/>
</dbReference>
<feature type="domain" description="Tyr recombinase" evidence="6">
    <location>
        <begin position="117"/>
        <end position="330"/>
    </location>
</feature>
<dbReference type="NCBIfam" id="TIGR02249">
    <property type="entry name" value="integrase_gron"/>
    <property type="match status" value="1"/>
</dbReference>
<comment type="similarity">
    <text evidence="1">Belongs to the 'phage' integrase family.</text>
</comment>
<protein>
    <submittedName>
        <fullName evidence="7">Integron integrase</fullName>
    </submittedName>
</protein>
<dbReference type="Gene3D" id="1.10.150.130">
    <property type="match status" value="1"/>
</dbReference>
<evidence type="ECO:0000256" key="3">
    <source>
        <dbReference type="ARBA" id="ARBA00023125"/>
    </source>
</evidence>
<evidence type="ECO:0000256" key="5">
    <source>
        <dbReference type="SAM" id="MobiDB-lite"/>
    </source>
</evidence>
<name>A0ABT1FCL0_9GAMM</name>
<dbReference type="CDD" id="cd01193">
    <property type="entry name" value="INT_IntI_C"/>
    <property type="match status" value="1"/>
</dbReference>
<keyword evidence="8" id="KW-1185">Reference proteome</keyword>
<dbReference type="SUPFAM" id="SSF56349">
    <property type="entry name" value="DNA breaking-rejoining enzymes"/>
    <property type="match status" value="1"/>
</dbReference>
<dbReference type="PANTHER" id="PTHR30349">
    <property type="entry name" value="PHAGE INTEGRASE-RELATED"/>
    <property type="match status" value="1"/>
</dbReference>
<dbReference type="EMBL" id="JAMZEK010000002">
    <property type="protein sequence ID" value="MCP1374188.1"/>
    <property type="molecule type" value="Genomic_DNA"/>
</dbReference>
<dbReference type="RefSeq" id="WP_253566011.1">
    <property type="nucleotide sequence ID" value="NZ_JAMZEK010000002.1"/>
</dbReference>
<gene>
    <name evidence="7" type="ORF">NC595_08945</name>
</gene>
<feature type="region of interest" description="Disordered" evidence="5">
    <location>
        <begin position="1"/>
        <end position="20"/>
    </location>
</feature>
<proteinExistence type="inferred from homology"/>
<dbReference type="Pfam" id="PF00589">
    <property type="entry name" value="Phage_integrase"/>
    <property type="match status" value="1"/>
</dbReference>
<keyword evidence="4" id="KW-0233">DNA recombination</keyword>
<dbReference type="Proteomes" id="UP001204615">
    <property type="component" value="Unassembled WGS sequence"/>
</dbReference>
<dbReference type="InterPro" id="IPR013762">
    <property type="entry name" value="Integrase-like_cat_sf"/>
</dbReference>
<evidence type="ECO:0000313" key="8">
    <source>
        <dbReference type="Proteomes" id="UP001204615"/>
    </source>
</evidence>
<organism evidence="7 8">
    <name type="scientific">Dyella lutea</name>
    <dbReference type="NCBI Taxonomy" id="2950441"/>
    <lineage>
        <taxon>Bacteria</taxon>
        <taxon>Pseudomonadati</taxon>
        <taxon>Pseudomonadota</taxon>
        <taxon>Gammaproteobacteria</taxon>
        <taxon>Lysobacterales</taxon>
        <taxon>Rhodanobacteraceae</taxon>
        <taxon>Dyella</taxon>
    </lineage>
</organism>
<accession>A0ABT1FCL0</accession>
<keyword evidence="3" id="KW-0238">DNA-binding</keyword>
<keyword evidence="2" id="KW-0229">DNA integration</keyword>
<evidence type="ECO:0000256" key="2">
    <source>
        <dbReference type="ARBA" id="ARBA00022908"/>
    </source>
</evidence>
<dbReference type="Gene3D" id="1.10.443.10">
    <property type="entry name" value="Intergrase catalytic core"/>
    <property type="match status" value="1"/>
</dbReference>
<dbReference type="Pfam" id="PF13495">
    <property type="entry name" value="Phage_int_SAM_4"/>
    <property type="match status" value="1"/>
</dbReference>
<dbReference type="PANTHER" id="PTHR30349:SF64">
    <property type="entry name" value="PROPHAGE INTEGRASE INTD-RELATED"/>
    <property type="match status" value="1"/>
</dbReference>
<comment type="caution">
    <text evidence="7">The sequence shown here is derived from an EMBL/GenBank/DDBJ whole genome shotgun (WGS) entry which is preliminary data.</text>
</comment>
<dbReference type="InterPro" id="IPR011946">
    <property type="entry name" value="Integrase_integron-type"/>
</dbReference>
<sequence length="334" mass="37908">MASFHGKGAGASKAAEKPPKLLDQVRDRMRRLHMARRSEEVYVGWVRRFILANGKRHPRDLGATEIERFLTGLAVHGRVSASTQNQALSALLFLYKQVLGLELPWLDGMERAKRPQRVPTVLTRAETQALLAELRGVHWLMGSLLYGTGMRLMECVRLRVKDVDFERHEIVVRQGKGAKDRRTMLPRMLVEPLRTQLAEARRVHERDLASGFGRVWLPDALDRKFRGAGADWGWQYVFPASARSIDPRDGVERRHHIDESSLQRAIKRARDRAGIVKPATCHTLRHSFATHLLEAGQDIRTIQELLGHKDVATTQIYTHVLNRGGMGVVSPLDR</sequence>
<reference evidence="7 8" key="1">
    <citation type="submission" date="2022-06" db="EMBL/GenBank/DDBJ databases">
        <title>Dyella sp. Sa strain:Sa Genome sequencing.</title>
        <authorList>
            <person name="Park S."/>
        </authorList>
    </citation>
    <scope>NUCLEOTIDE SEQUENCE [LARGE SCALE GENOMIC DNA]</scope>
    <source>
        <strain evidence="7 8">Sa</strain>
    </source>
</reference>
<dbReference type="InterPro" id="IPR011010">
    <property type="entry name" value="DNA_brk_join_enz"/>
</dbReference>